<name>A0A9P7EQP2_9AGAM</name>
<dbReference type="Proteomes" id="UP000807769">
    <property type="component" value="Unassembled WGS sequence"/>
</dbReference>
<feature type="compositionally biased region" description="Acidic residues" evidence="1">
    <location>
        <begin position="332"/>
        <end position="344"/>
    </location>
</feature>
<proteinExistence type="predicted"/>
<evidence type="ECO:0000256" key="1">
    <source>
        <dbReference type="SAM" id="MobiDB-lite"/>
    </source>
</evidence>
<feature type="region of interest" description="Disordered" evidence="1">
    <location>
        <begin position="308"/>
        <end position="361"/>
    </location>
</feature>
<feature type="compositionally biased region" description="Low complexity" evidence="1">
    <location>
        <begin position="315"/>
        <end position="331"/>
    </location>
</feature>
<sequence length="601" mass="67565">MAIVGFLAIPKTAKKYAEDLHFRKFKKQLLHSSLSKILSSLKPAILGPYIADYPEQSALACVVYNWCAKCFAFSNNLDGLNKFDYGMLWEEWGIISDLVPFTNDFPCADIHELLLPDILHQIIKGTFKDHLVAWVELYLLKEHGKTCAKGILDDIDCQIAAAPSFAGLRRFPEGHGFSQWTSDDLKALMKVYLPAIKGHVPQDIVRCFHAFLGFCYIVRQDIITEDTLEKLSDALQCFHQYWKIFQDTGSAEQFVLVNNRIKTHQGRQGTLRLDKIAASRMDFTARKMLNSSIVENLLSASSNTQDVTSIAHNGDNTAQNTNANANANTNNTDDENDNENDDDSAVQNNNEGVERNPMVEQDEIGDGVLEGPRAQSDVKMARTPHKFSFMFSHSIEMDIPDLPRLLRLFLYDQLVADGSLTSDDVPLSACPRFEGPIKVFNSAAATFFAPSDPSGIGGMHRAHIRAALSWRRGPPHLDTVFINTASEDSINGMEVERVLCFFSFCHSGEIFPCTLIHWFKLLGDKPDLNVGMWTVRPSFHEDGSRELSIIHLDTIIRTSHLLPIFGDDFIEDDVTFHNSLDLFKGYYVNKFVDHNSFEIAS</sequence>
<gene>
    <name evidence="2" type="ORF">BJ212DRAFT_1572872</name>
</gene>
<dbReference type="InterPro" id="IPR041078">
    <property type="entry name" value="Plavaka"/>
</dbReference>
<protein>
    <submittedName>
        <fullName evidence="2">Uncharacterized protein</fullName>
    </submittedName>
</protein>
<dbReference type="GeneID" id="64636096"/>
<organism evidence="2 3">
    <name type="scientific">Suillus subaureus</name>
    <dbReference type="NCBI Taxonomy" id="48587"/>
    <lineage>
        <taxon>Eukaryota</taxon>
        <taxon>Fungi</taxon>
        <taxon>Dikarya</taxon>
        <taxon>Basidiomycota</taxon>
        <taxon>Agaricomycotina</taxon>
        <taxon>Agaricomycetes</taxon>
        <taxon>Agaricomycetidae</taxon>
        <taxon>Boletales</taxon>
        <taxon>Suillineae</taxon>
        <taxon>Suillaceae</taxon>
        <taxon>Suillus</taxon>
    </lineage>
</organism>
<dbReference type="AlphaFoldDB" id="A0A9P7EQP2"/>
<evidence type="ECO:0000313" key="2">
    <source>
        <dbReference type="EMBL" id="KAG1827500.1"/>
    </source>
</evidence>
<accession>A0A9P7EQP2</accession>
<keyword evidence="3" id="KW-1185">Reference proteome</keyword>
<evidence type="ECO:0000313" key="3">
    <source>
        <dbReference type="Proteomes" id="UP000807769"/>
    </source>
</evidence>
<dbReference type="Pfam" id="PF18759">
    <property type="entry name" value="Plavaka"/>
    <property type="match status" value="2"/>
</dbReference>
<dbReference type="OrthoDB" id="2661273at2759"/>
<dbReference type="EMBL" id="JABBWG010000001">
    <property type="protein sequence ID" value="KAG1827500.1"/>
    <property type="molecule type" value="Genomic_DNA"/>
</dbReference>
<comment type="caution">
    <text evidence="2">The sequence shown here is derived from an EMBL/GenBank/DDBJ whole genome shotgun (WGS) entry which is preliminary data.</text>
</comment>
<dbReference type="RefSeq" id="XP_041200347.1">
    <property type="nucleotide sequence ID" value="XM_041342080.1"/>
</dbReference>
<reference evidence="2" key="1">
    <citation type="journal article" date="2020" name="New Phytol.">
        <title>Comparative genomics reveals dynamic genome evolution in host specialist ectomycorrhizal fungi.</title>
        <authorList>
            <person name="Lofgren L.A."/>
            <person name="Nguyen N.H."/>
            <person name="Vilgalys R."/>
            <person name="Ruytinx J."/>
            <person name="Liao H.L."/>
            <person name="Branco S."/>
            <person name="Kuo A."/>
            <person name="LaButti K."/>
            <person name="Lipzen A."/>
            <person name="Andreopoulos W."/>
            <person name="Pangilinan J."/>
            <person name="Riley R."/>
            <person name="Hundley H."/>
            <person name="Na H."/>
            <person name="Barry K."/>
            <person name="Grigoriev I.V."/>
            <person name="Stajich J.E."/>
            <person name="Kennedy P.G."/>
        </authorList>
    </citation>
    <scope>NUCLEOTIDE SEQUENCE</scope>
    <source>
        <strain evidence="2">MN1</strain>
    </source>
</reference>